<evidence type="ECO:0008006" key="4">
    <source>
        <dbReference type="Google" id="ProtNLM"/>
    </source>
</evidence>
<accession>A0A089MAT0</accession>
<dbReference type="InterPro" id="IPR019734">
    <property type="entry name" value="TPR_rpt"/>
</dbReference>
<organism evidence="2 3">
    <name type="scientific">Paenibacillus graminis</name>
    <dbReference type="NCBI Taxonomy" id="189425"/>
    <lineage>
        <taxon>Bacteria</taxon>
        <taxon>Bacillati</taxon>
        <taxon>Bacillota</taxon>
        <taxon>Bacilli</taxon>
        <taxon>Bacillales</taxon>
        <taxon>Paenibacillaceae</taxon>
        <taxon>Paenibacillus</taxon>
    </lineage>
</organism>
<evidence type="ECO:0000256" key="1">
    <source>
        <dbReference type="PROSITE-ProRule" id="PRU00339"/>
    </source>
</evidence>
<dbReference type="EMBL" id="CP009287">
    <property type="protein sequence ID" value="AIQ70896.1"/>
    <property type="molecule type" value="Genomic_DNA"/>
</dbReference>
<dbReference type="InterPro" id="IPR018708">
    <property type="entry name" value="DUF2225"/>
</dbReference>
<protein>
    <recommendedName>
        <fullName evidence="4">DUF2225 domain-containing protein</fullName>
    </recommendedName>
</protein>
<dbReference type="HOGENOM" id="CLU_074582_1_0_9"/>
<dbReference type="Proteomes" id="UP000029500">
    <property type="component" value="Chromosome"/>
</dbReference>
<name>A0A089MAT0_9BACL</name>
<evidence type="ECO:0000313" key="2">
    <source>
        <dbReference type="EMBL" id="AIQ70896.1"/>
    </source>
</evidence>
<proteinExistence type="predicted"/>
<sequence>MRALPELIPLYTIKVICCNCEHEFTTSRVRPSLKKAVRRDADFCSYYKDENPDYYVVRVCPDCGFASTENSADKLADWQRKAFREQVGSRWVRRDFGDKRSWEIALETYKLALLCAQSIKDKDRIIASLLHHIAWMYRYQGDVEQEQRFLRYSLGMYIKVFENDGIGGNDARLMYLIGELYRRIGEFSNAVKWFSRLINDQKIMDAAMIRAAREQWALLREQMNGGEPEEDGLPSGT</sequence>
<dbReference type="KEGG" id="pgm:PGRAT_27165"/>
<dbReference type="SUPFAM" id="SSF48452">
    <property type="entry name" value="TPR-like"/>
    <property type="match status" value="1"/>
</dbReference>
<reference evidence="2 3" key="1">
    <citation type="submission" date="2014-08" db="EMBL/GenBank/DDBJ databases">
        <title>Comparative genomics of the Paenibacillus odorifer group.</title>
        <authorList>
            <person name="den Bakker H.C."/>
            <person name="Tsai Y.-C."/>
            <person name="Martin N."/>
            <person name="Korlach J."/>
            <person name="Wiedmann M."/>
        </authorList>
    </citation>
    <scope>NUCLEOTIDE SEQUENCE [LARGE SCALE GENOMIC DNA]</scope>
    <source>
        <strain evidence="2 3">DSM 15220</strain>
    </source>
</reference>
<dbReference type="OrthoDB" id="9780343at2"/>
<dbReference type="STRING" id="189425.PGRAT_27165"/>
<dbReference type="AlphaFoldDB" id="A0A089MAT0"/>
<keyword evidence="1" id="KW-0802">TPR repeat</keyword>
<feature type="repeat" description="TPR" evidence="1">
    <location>
        <begin position="171"/>
        <end position="204"/>
    </location>
</feature>
<dbReference type="RefSeq" id="WP_042267440.1">
    <property type="nucleotide sequence ID" value="NZ_CP009287.1"/>
</dbReference>
<dbReference type="eggNOG" id="COG1655">
    <property type="taxonomic scope" value="Bacteria"/>
</dbReference>
<evidence type="ECO:0000313" key="3">
    <source>
        <dbReference type="Proteomes" id="UP000029500"/>
    </source>
</evidence>
<keyword evidence="3" id="KW-1185">Reference proteome</keyword>
<dbReference type="Gene3D" id="1.25.40.10">
    <property type="entry name" value="Tetratricopeptide repeat domain"/>
    <property type="match status" value="1"/>
</dbReference>
<dbReference type="Pfam" id="PF09986">
    <property type="entry name" value="DUF2225"/>
    <property type="match status" value="1"/>
</dbReference>
<dbReference type="PROSITE" id="PS50005">
    <property type="entry name" value="TPR"/>
    <property type="match status" value="1"/>
</dbReference>
<dbReference type="InterPro" id="IPR011990">
    <property type="entry name" value="TPR-like_helical_dom_sf"/>
</dbReference>
<gene>
    <name evidence="2" type="ORF">PGRAT_27165</name>
</gene>